<keyword evidence="1" id="KW-0472">Membrane</keyword>
<keyword evidence="3" id="KW-1185">Reference proteome</keyword>
<dbReference type="RefSeq" id="XP_046067081.1">
    <property type="nucleotide sequence ID" value="XM_046217362.1"/>
</dbReference>
<sequence length="100" mass="10959">MVHVYVSSYWMLWVGGSAGVVIWTMYLGLVYTSTCMDDIGTSVQLAGDYTGHDADGDAGSHIHIEGVNLEASSKKASAETRARIKDNTRTAWTYLEIQIN</sequence>
<feature type="transmembrane region" description="Helical" evidence="1">
    <location>
        <begin position="12"/>
        <end position="31"/>
    </location>
</feature>
<evidence type="ECO:0000313" key="2">
    <source>
        <dbReference type="EMBL" id="KAH8690885.1"/>
    </source>
</evidence>
<evidence type="ECO:0000256" key="1">
    <source>
        <dbReference type="SAM" id="Phobius"/>
    </source>
</evidence>
<dbReference type="GeneID" id="70247649"/>
<name>A0AAD4KFP5_9EURO</name>
<proteinExistence type="predicted"/>
<keyword evidence="1" id="KW-0812">Transmembrane</keyword>
<protein>
    <submittedName>
        <fullName evidence="2">Uncharacterized protein</fullName>
    </submittedName>
</protein>
<dbReference type="AlphaFoldDB" id="A0AAD4KFP5"/>
<organism evidence="2 3">
    <name type="scientific">Talaromyces proteolyticus</name>
    <dbReference type="NCBI Taxonomy" id="1131652"/>
    <lineage>
        <taxon>Eukaryota</taxon>
        <taxon>Fungi</taxon>
        <taxon>Dikarya</taxon>
        <taxon>Ascomycota</taxon>
        <taxon>Pezizomycotina</taxon>
        <taxon>Eurotiomycetes</taxon>
        <taxon>Eurotiomycetidae</taxon>
        <taxon>Eurotiales</taxon>
        <taxon>Trichocomaceae</taxon>
        <taxon>Talaromyces</taxon>
        <taxon>Talaromyces sect. Bacilispori</taxon>
    </lineage>
</organism>
<comment type="caution">
    <text evidence="2">The sequence shown here is derived from an EMBL/GenBank/DDBJ whole genome shotgun (WGS) entry which is preliminary data.</text>
</comment>
<dbReference type="EMBL" id="JAJTJA010000013">
    <property type="protein sequence ID" value="KAH8690885.1"/>
    <property type="molecule type" value="Genomic_DNA"/>
</dbReference>
<evidence type="ECO:0000313" key="3">
    <source>
        <dbReference type="Proteomes" id="UP001201262"/>
    </source>
</evidence>
<dbReference type="Proteomes" id="UP001201262">
    <property type="component" value="Unassembled WGS sequence"/>
</dbReference>
<accession>A0AAD4KFP5</accession>
<reference evidence="2" key="1">
    <citation type="submission" date="2021-12" db="EMBL/GenBank/DDBJ databases">
        <title>Convergent genome expansion in fungi linked to evolution of root-endophyte symbiosis.</title>
        <authorList>
            <consortium name="DOE Joint Genome Institute"/>
            <person name="Ke Y.-H."/>
            <person name="Bonito G."/>
            <person name="Liao H.-L."/>
            <person name="Looney B."/>
            <person name="Rojas-Flechas A."/>
            <person name="Nash J."/>
            <person name="Hameed K."/>
            <person name="Schadt C."/>
            <person name="Martin F."/>
            <person name="Crous P.W."/>
            <person name="Miettinen O."/>
            <person name="Magnuson J.K."/>
            <person name="Labbe J."/>
            <person name="Jacobson D."/>
            <person name="Doktycz M.J."/>
            <person name="Veneault-Fourrey C."/>
            <person name="Kuo A."/>
            <person name="Mondo S."/>
            <person name="Calhoun S."/>
            <person name="Riley R."/>
            <person name="Ohm R."/>
            <person name="LaButti K."/>
            <person name="Andreopoulos B."/>
            <person name="Pangilinan J."/>
            <person name="Nolan M."/>
            <person name="Tritt A."/>
            <person name="Clum A."/>
            <person name="Lipzen A."/>
            <person name="Daum C."/>
            <person name="Barry K."/>
            <person name="Grigoriev I.V."/>
            <person name="Vilgalys R."/>
        </authorList>
    </citation>
    <scope>NUCLEOTIDE SEQUENCE</scope>
    <source>
        <strain evidence="2">PMI_201</strain>
    </source>
</reference>
<keyword evidence="1" id="KW-1133">Transmembrane helix</keyword>
<gene>
    <name evidence="2" type="ORF">BGW36DRAFT_389527</name>
</gene>